<evidence type="ECO:0000313" key="1">
    <source>
        <dbReference type="EMBL" id="MBB4173010.1"/>
    </source>
</evidence>
<dbReference type="OrthoDB" id="370541at2"/>
<organism evidence="1 2">
    <name type="scientific">Sulfitobacter noctilucicola</name>
    <dbReference type="NCBI Taxonomy" id="1342301"/>
    <lineage>
        <taxon>Bacteria</taxon>
        <taxon>Pseudomonadati</taxon>
        <taxon>Pseudomonadota</taxon>
        <taxon>Alphaproteobacteria</taxon>
        <taxon>Rhodobacterales</taxon>
        <taxon>Roseobacteraceae</taxon>
        <taxon>Sulfitobacter</taxon>
    </lineage>
</organism>
<dbReference type="CDD" id="cd00118">
    <property type="entry name" value="LysM"/>
    <property type="match status" value="1"/>
</dbReference>
<dbReference type="RefSeq" id="WP_025054909.1">
    <property type="nucleotide sequence ID" value="NZ_JACIFU010000001.1"/>
</dbReference>
<dbReference type="Proteomes" id="UP000565745">
    <property type="component" value="Unassembled WGS sequence"/>
</dbReference>
<reference evidence="1 2" key="1">
    <citation type="submission" date="2020-08" db="EMBL/GenBank/DDBJ databases">
        <title>Genomic Encyclopedia of Type Strains, Phase IV (KMG-IV): sequencing the most valuable type-strain genomes for metagenomic binning, comparative biology and taxonomic classification.</title>
        <authorList>
            <person name="Goeker M."/>
        </authorList>
    </citation>
    <scope>NUCLEOTIDE SEQUENCE [LARGE SCALE GENOMIC DNA]</scope>
    <source>
        <strain evidence="1 2">DSM 101015</strain>
    </source>
</reference>
<proteinExistence type="predicted"/>
<accession>A0A7W6M5T7</accession>
<dbReference type="InterPro" id="IPR018392">
    <property type="entry name" value="LysM"/>
</dbReference>
<keyword evidence="1" id="KW-0378">Hydrolase</keyword>
<dbReference type="EMBL" id="JACIFU010000001">
    <property type="protein sequence ID" value="MBB4173010.1"/>
    <property type="molecule type" value="Genomic_DNA"/>
</dbReference>
<dbReference type="GO" id="GO:0016787">
    <property type="term" value="F:hydrolase activity"/>
    <property type="evidence" value="ECO:0007669"/>
    <property type="project" value="UniProtKB-KW"/>
</dbReference>
<dbReference type="InterPro" id="IPR036779">
    <property type="entry name" value="LysM_dom_sf"/>
</dbReference>
<dbReference type="AlphaFoldDB" id="A0A7W6M5T7"/>
<keyword evidence="2" id="KW-1185">Reference proteome</keyword>
<name>A0A7W6M5T7_9RHOB</name>
<protein>
    <submittedName>
        <fullName evidence="1">Murein DD-endopeptidase MepM/ murein hydrolase activator NlpD</fullName>
    </submittedName>
</protein>
<dbReference type="Gene3D" id="3.10.350.10">
    <property type="entry name" value="LysM domain"/>
    <property type="match status" value="1"/>
</dbReference>
<gene>
    <name evidence="1" type="ORF">GGR93_000771</name>
</gene>
<comment type="caution">
    <text evidence="1">The sequence shown here is derived from an EMBL/GenBank/DDBJ whole genome shotgun (WGS) entry which is preliminary data.</text>
</comment>
<evidence type="ECO:0000313" key="2">
    <source>
        <dbReference type="Proteomes" id="UP000565745"/>
    </source>
</evidence>
<sequence length="235" mass="26536">MDFIKHSVKKGETLSKIATNYGFAARDWDKIYNHPKNAPLRKLRPDPDHIEPKDIIILPAIPGKKIDDELKSLGAMRDKLETMPLSVKKITMEAKRMNKEAMRITKSGQMIQSDIQVLRGMQALHKSEITAIDSVTAKAVKEAKAGPADSPKAFALFQQRQEALAKLINTLKTIDEADKHMRRDPKKAMFAIGVLNKDMVKIEKLTTEWTKAHNDALKEINGRMKELSAERKNTV</sequence>